<proteinExistence type="predicted"/>
<organism evidence="4 5">
    <name type="scientific">Candidatus Vogelbacteria bacterium RIFOXYD1_FULL_42_15</name>
    <dbReference type="NCBI Taxonomy" id="1802437"/>
    <lineage>
        <taxon>Bacteria</taxon>
        <taxon>Candidatus Vogeliibacteriota</taxon>
    </lineage>
</organism>
<dbReference type="GO" id="GO:0009117">
    <property type="term" value="P:nucleotide metabolic process"/>
    <property type="evidence" value="ECO:0007669"/>
    <property type="project" value="TreeGrafter"/>
</dbReference>
<evidence type="ECO:0000256" key="1">
    <source>
        <dbReference type="PIRSR" id="PIRSR601310-1"/>
    </source>
</evidence>
<dbReference type="PANTHER" id="PTHR46648">
    <property type="entry name" value="HIT FAMILY PROTEIN 1"/>
    <property type="match status" value="1"/>
</dbReference>
<protein>
    <recommendedName>
        <fullName evidence="3">HIT domain-containing protein</fullName>
    </recommendedName>
</protein>
<comment type="caution">
    <text evidence="4">The sequence shown here is derived from an EMBL/GenBank/DDBJ whole genome shotgun (WGS) entry which is preliminary data.</text>
</comment>
<gene>
    <name evidence="4" type="ORF">A2607_02230</name>
</gene>
<sequence length="122" mass="13948">MSEGVNCIFCKIVDGEIPAYKAYEDEDFLAFLDINPQSPGHLLVIPKKHYRWVWDVPNVADYFTVATKLAKVLQQSFETDSVWSRITGEEVPHAHIWLFPDPKISGNKKDFAGNLEKILKNI</sequence>
<comment type="caution">
    <text evidence="2">Lacks conserved residue(s) required for the propagation of feature annotation.</text>
</comment>
<dbReference type="PANTHER" id="PTHR46648:SF1">
    <property type="entry name" value="ADENOSINE 5'-MONOPHOSPHORAMIDASE HNT1"/>
    <property type="match status" value="1"/>
</dbReference>
<dbReference type="PROSITE" id="PS51084">
    <property type="entry name" value="HIT_2"/>
    <property type="match status" value="1"/>
</dbReference>
<dbReference type="AlphaFoldDB" id="A0A1G2QGJ4"/>
<dbReference type="InterPro" id="IPR001310">
    <property type="entry name" value="Histidine_triad_HIT"/>
</dbReference>
<dbReference type="Pfam" id="PF01230">
    <property type="entry name" value="HIT"/>
    <property type="match status" value="1"/>
</dbReference>
<accession>A0A1G2QGJ4</accession>
<evidence type="ECO:0000259" key="3">
    <source>
        <dbReference type="PROSITE" id="PS51084"/>
    </source>
</evidence>
<dbReference type="SUPFAM" id="SSF54197">
    <property type="entry name" value="HIT-like"/>
    <property type="match status" value="1"/>
</dbReference>
<evidence type="ECO:0000313" key="4">
    <source>
        <dbReference type="EMBL" id="OHA59744.1"/>
    </source>
</evidence>
<dbReference type="GO" id="GO:0003824">
    <property type="term" value="F:catalytic activity"/>
    <property type="evidence" value="ECO:0007669"/>
    <property type="project" value="InterPro"/>
</dbReference>
<name>A0A1G2QGJ4_9BACT</name>
<dbReference type="Gene3D" id="3.30.428.10">
    <property type="entry name" value="HIT-like"/>
    <property type="match status" value="1"/>
</dbReference>
<dbReference type="Proteomes" id="UP000178481">
    <property type="component" value="Unassembled WGS sequence"/>
</dbReference>
<evidence type="ECO:0000256" key="2">
    <source>
        <dbReference type="PROSITE-ProRule" id="PRU00464"/>
    </source>
</evidence>
<dbReference type="PRINTS" id="PR00332">
    <property type="entry name" value="HISTRIAD"/>
</dbReference>
<dbReference type="EMBL" id="MHTI01000015">
    <property type="protein sequence ID" value="OHA59744.1"/>
    <property type="molecule type" value="Genomic_DNA"/>
</dbReference>
<evidence type="ECO:0000313" key="5">
    <source>
        <dbReference type="Proteomes" id="UP000178481"/>
    </source>
</evidence>
<reference evidence="4 5" key="1">
    <citation type="journal article" date="2016" name="Nat. Commun.">
        <title>Thousands of microbial genomes shed light on interconnected biogeochemical processes in an aquifer system.</title>
        <authorList>
            <person name="Anantharaman K."/>
            <person name="Brown C.T."/>
            <person name="Hug L.A."/>
            <person name="Sharon I."/>
            <person name="Castelle C.J."/>
            <person name="Probst A.J."/>
            <person name="Thomas B.C."/>
            <person name="Singh A."/>
            <person name="Wilkins M.J."/>
            <person name="Karaoz U."/>
            <person name="Brodie E.L."/>
            <person name="Williams K.H."/>
            <person name="Hubbard S.S."/>
            <person name="Banfield J.F."/>
        </authorList>
    </citation>
    <scope>NUCLEOTIDE SEQUENCE [LARGE SCALE GENOMIC DNA]</scope>
</reference>
<feature type="domain" description="HIT" evidence="3">
    <location>
        <begin position="8"/>
        <end position="110"/>
    </location>
</feature>
<dbReference type="InterPro" id="IPR011146">
    <property type="entry name" value="HIT-like"/>
</dbReference>
<feature type="active site" description="Tele-AMP-histidine intermediate" evidence="1">
    <location>
        <position position="95"/>
    </location>
</feature>
<dbReference type="InterPro" id="IPR036265">
    <property type="entry name" value="HIT-like_sf"/>
</dbReference>